<dbReference type="Gene3D" id="3.30.1380.10">
    <property type="match status" value="1"/>
</dbReference>
<dbReference type="EMBL" id="RZNY01000006">
    <property type="protein sequence ID" value="RUT46952.1"/>
    <property type="molecule type" value="Genomic_DNA"/>
</dbReference>
<reference evidence="3 4" key="1">
    <citation type="submission" date="2018-12" db="EMBL/GenBank/DDBJ databases">
        <authorList>
            <person name="Sun L."/>
            <person name="Chen Z."/>
        </authorList>
    </citation>
    <scope>NUCLEOTIDE SEQUENCE [LARGE SCALE GENOMIC DNA]</scope>
    <source>
        <strain evidence="3 4">DSM 15890</strain>
    </source>
</reference>
<comment type="caution">
    <text evidence="3">The sequence shown here is derived from an EMBL/GenBank/DDBJ whole genome shotgun (WGS) entry which is preliminary data.</text>
</comment>
<dbReference type="AlphaFoldDB" id="A0A3S1BTC5"/>
<dbReference type="Proteomes" id="UP000279446">
    <property type="component" value="Unassembled WGS sequence"/>
</dbReference>
<name>A0A3S1BTC5_9BACL</name>
<feature type="domain" description="Peptidase M15C" evidence="2">
    <location>
        <begin position="5"/>
        <end position="65"/>
    </location>
</feature>
<evidence type="ECO:0000256" key="1">
    <source>
        <dbReference type="SAM" id="Coils"/>
    </source>
</evidence>
<sequence length="168" mass="18252">MDVHNKTLKSYHIVGQALDFVPVLATGATDYNGYGAAGIKKAIAEAKRLGFEWGGDWGWDSPHLQFNYKGYGTDLKLDITKEDEEMTAAEKDVSTALQTTVKEQAKQIAALEKRLNITGKETYASGYAEAVEAAKKSGAITTSSDKSKIDLNIIQMLHNLGLLKKGAK</sequence>
<evidence type="ECO:0000313" key="3">
    <source>
        <dbReference type="EMBL" id="RUT46952.1"/>
    </source>
</evidence>
<proteinExistence type="predicted"/>
<dbReference type="SUPFAM" id="SSF55166">
    <property type="entry name" value="Hedgehog/DD-peptidase"/>
    <property type="match status" value="1"/>
</dbReference>
<organism evidence="3 4">
    <name type="scientific">Paenibacillus anaericanus</name>
    <dbReference type="NCBI Taxonomy" id="170367"/>
    <lineage>
        <taxon>Bacteria</taxon>
        <taxon>Bacillati</taxon>
        <taxon>Bacillota</taxon>
        <taxon>Bacilli</taxon>
        <taxon>Bacillales</taxon>
        <taxon>Paenibacillaceae</taxon>
        <taxon>Paenibacillus</taxon>
    </lineage>
</organism>
<gene>
    <name evidence="3" type="ORF">EJP82_09620</name>
</gene>
<feature type="coiled-coil region" evidence="1">
    <location>
        <begin position="94"/>
        <end position="121"/>
    </location>
</feature>
<dbReference type="GO" id="GO:0008233">
    <property type="term" value="F:peptidase activity"/>
    <property type="evidence" value="ECO:0007669"/>
    <property type="project" value="InterPro"/>
</dbReference>
<protein>
    <submittedName>
        <fullName evidence="3">M15 family peptidase</fullName>
    </submittedName>
</protein>
<keyword evidence="1" id="KW-0175">Coiled coil</keyword>
<dbReference type="InterPro" id="IPR009045">
    <property type="entry name" value="Zn_M74/Hedgehog-like"/>
</dbReference>
<dbReference type="InterPro" id="IPR039561">
    <property type="entry name" value="Peptidase_M15C"/>
</dbReference>
<keyword evidence="4" id="KW-1185">Reference proteome</keyword>
<evidence type="ECO:0000313" key="4">
    <source>
        <dbReference type="Proteomes" id="UP000279446"/>
    </source>
</evidence>
<dbReference type="Pfam" id="PF13539">
    <property type="entry name" value="Peptidase_M15_4"/>
    <property type="match status" value="1"/>
</dbReference>
<evidence type="ECO:0000259" key="2">
    <source>
        <dbReference type="Pfam" id="PF13539"/>
    </source>
</evidence>
<dbReference type="OrthoDB" id="9799970at2"/>
<accession>A0A3S1BTC5</accession>